<protein>
    <submittedName>
        <fullName evidence="2">Uncharacterized protein</fullName>
    </submittedName>
</protein>
<accession>A0A9D3XG55</accession>
<feature type="region of interest" description="Disordered" evidence="1">
    <location>
        <begin position="1"/>
        <end position="62"/>
    </location>
</feature>
<organism evidence="2 3">
    <name type="scientific">Mauremys mutica</name>
    <name type="common">yellowpond turtle</name>
    <dbReference type="NCBI Taxonomy" id="74926"/>
    <lineage>
        <taxon>Eukaryota</taxon>
        <taxon>Metazoa</taxon>
        <taxon>Chordata</taxon>
        <taxon>Craniata</taxon>
        <taxon>Vertebrata</taxon>
        <taxon>Euteleostomi</taxon>
        <taxon>Archelosauria</taxon>
        <taxon>Testudinata</taxon>
        <taxon>Testudines</taxon>
        <taxon>Cryptodira</taxon>
        <taxon>Durocryptodira</taxon>
        <taxon>Testudinoidea</taxon>
        <taxon>Geoemydidae</taxon>
        <taxon>Geoemydinae</taxon>
        <taxon>Mauremys</taxon>
    </lineage>
</organism>
<feature type="compositionally biased region" description="Basic and acidic residues" evidence="1">
    <location>
        <begin position="37"/>
        <end position="52"/>
    </location>
</feature>
<comment type="caution">
    <text evidence="2">The sequence shown here is derived from an EMBL/GenBank/DDBJ whole genome shotgun (WGS) entry which is preliminary data.</text>
</comment>
<dbReference type="AlphaFoldDB" id="A0A9D3XG55"/>
<dbReference type="Proteomes" id="UP000827986">
    <property type="component" value="Unassembled WGS sequence"/>
</dbReference>
<dbReference type="EMBL" id="JAHDVG010000473">
    <property type="protein sequence ID" value="KAH1179051.1"/>
    <property type="molecule type" value="Genomic_DNA"/>
</dbReference>
<proteinExistence type="predicted"/>
<feature type="compositionally biased region" description="Polar residues" evidence="1">
    <location>
        <begin position="53"/>
        <end position="62"/>
    </location>
</feature>
<keyword evidence="3" id="KW-1185">Reference proteome</keyword>
<evidence type="ECO:0000256" key="1">
    <source>
        <dbReference type="SAM" id="MobiDB-lite"/>
    </source>
</evidence>
<evidence type="ECO:0000313" key="2">
    <source>
        <dbReference type="EMBL" id="KAH1179051.1"/>
    </source>
</evidence>
<sequence>MSHPGRLTNTSATPAQVGLCWGRVPQSQLGKGGGRNGVKDGEHEMSSKDQPRKNPTTPSTSALQGISAAHAGNNPFLVLPSPVLPVLLTKDGCRQTALALGWISRAWAAKRPGL</sequence>
<reference evidence="2" key="1">
    <citation type="submission" date="2021-09" db="EMBL/GenBank/DDBJ databases">
        <title>The genome of Mauremys mutica provides insights into the evolution of semi-aquatic lifestyle.</title>
        <authorList>
            <person name="Gong S."/>
            <person name="Gao Y."/>
        </authorList>
    </citation>
    <scope>NUCLEOTIDE SEQUENCE</scope>
    <source>
        <strain evidence="2">MM-2020</strain>
        <tissue evidence="2">Muscle</tissue>
    </source>
</reference>
<evidence type="ECO:0000313" key="3">
    <source>
        <dbReference type="Proteomes" id="UP000827986"/>
    </source>
</evidence>
<gene>
    <name evidence="2" type="ORF">KIL84_000382</name>
</gene>
<name>A0A9D3XG55_9SAUR</name>